<protein>
    <submittedName>
        <fullName evidence="1">Uncharacterized protein</fullName>
    </submittedName>
</protein>
<evidence type="ECO:0000313" key="2">
    <source>
        <dbReference type="Proteomes" id="UP000292027"/>
    </source>
</evidence>
<dbReference type="RefSeq" id="WP_130445332.1">
    <property type="nucleotide sequence ID" value="NZ_SHKR01000012.1"/>
</dbReference>
<proteinExistence type="predicted"/>
<organism evidence="1 2">
    <name type="scientific">Kribbella rubisoli</name>
    <dbReference type="NCBI Taxonomy" id="3075929"/>
    <lineage>
        <taxon>Bacteria</taxon>
        <taxon>Bacillati</taxon>
        <taxon>Actinomycetota</taxon>
        <taxon>Actinomycetes</taxon>
        <taxon>Propionibacteriales</taxon>
        <taxon>Kribbellaceae</taxon>
        <taxon>Kribbella</taxon>
    </lineage>
</organism>
<dbReference type="AlphaFoldDB" id="A0A4Q7X0U1"/>
<keyword evidence="2" id="KW-1185">Reference proteome</keyword>
<dbReference type="EMBL" id="SHKR01000012">
    <property type="protein sequence ID" value="RZU16421.1"/>
    <property type="molecule type" value="Genomic_DNA"/>
</dbReference>
<name>A0A4Q7X0U1_9ACTN</name>
<comment type="caution">
    <text evidence="1">The sequence shown here is derived from an EMBL/GenBank/DDBJ whole genome shotgun (WGS) entry which is preliminary data.</text>
</comment>
<accession>A0A4Q7X0U1</accession>
<dbReference type="Proteomes" id="UP000292027">
    <property type="component" value="Unassembled WGS sequence"/>
</dbReference>
<reference evidence="1 2" key="1">
    <citation type="journal article" date="2015" name="Stand. Genomic Sci.">
        <title>Genomic Encyclopedia of Bacterial and Archaeal Type Strains, Phase III: the genomes of soil and plant-associated and newly described type strains.</title>
        <authorList>
            <person name="Whitman W.B."/>
            <person name="Woyke T."/>
            <person name="Klenk H.P."/>
            <person name="Zhou Y."/>
            <person name="Lilburn T.G."/>
            <person name="Beck B.J."/>
            <person name="De Vos P."/>
            <person name="Vandamme P."/>
            <person name="Eisen J.A."/>
            <person name="Garrity G."/>
            <person name="Hugenholtz P."/>
            <person name="Kyrpides N.C."/>
        </authorList>
    </citation>
    <scope>NUCLEOTIDE SEQUENCE [LARGE SCALE GENOMIC DNA]</scope>
    <source>
        <strain evidence="1 2">VKM Ac-2540</strain>
    </source>
</reference>
<evidence type="ECO:0000313" key="1">
    <source>
        <dbReference type="EMBL" id="RZU16421.1"/>
    </source>
</evidence>
<sequence>MQSSINELTTLAGQFRASDLRPPAEVVQALATLANSVQITHAIAATTQAKNVAAAPRVTWDCMALAGEALISVHGTRPAQEWYWASPGWKAGDELAAVFGTLDPLSEVVGCRLLSVECMETEYWFTRWQLQLRSGDSRPIPWSATNGDGHQEHETFALEVAKRLR</sequence>
<gene>
    <name evidence="1" type="ORF">EV645_3986</name>
</gene>
<dbReference type="OrthoDB" id="7054074at2"/>